<gene>
    <name evidence="2" type="ORF">KIMC2_10480</name>
</gene>
<accession>A0AAU9D1Y0</accession>
<name>A0AAU9D1Y0_9LACO</name>
<feature type="transmembrane region" description="Helical" evidence="1">
    <location>
        <begin position="125"/>
        <end position="143"/>
    </location>
</feature>
<keyword evidence="1" id="KW-0812">Transmembrane</keyword>
<feature type="transmembrane region" description="Helical" evidence="1">
    <location>
        <begin position="94"/>
        <end position="113"/>
    </location>
</feature>
<evidence type="ECO:0000256" key="1">
    <source>
        <dbReference type="SAM" id="Phobius"/>
    </source>
</evidence>
<evidence type="ECO:0000313" key="3">
    <source>
        <dbReference type="Proteomes" id="UP001321804"/>
    </source>
</evidence>
<evidence type="ECO:0000313" key="2">
    <source>
        <dbReference type="EMBL" id="BDR56486.1"/>
    </source>
</evidence>
<keyword evidence="1" id="KW-0472">Membrane</keyword>
<dbReference type="KEGG" id="xak:KIMC2_10480"/>
<feature type="transmembrane region" description="Helical" evidence="1">
    <location>
        <begin position="155"/>
        <end position="175"/>
    </location>
</feature>
<feature type="transmembrane region" description="Helical" evidence="1">
    <location>
        <begin position="7"/>
        <end position="35"/>
    </location>
</feature>
<sequence length="461" mass="53039">MEKNLKYIIIWILGTLSIWLLIIIITTHVNIGSYFESILGTSGAQSWYYQLFPKTYVFSFFDIFTHFKLFDYLLLFYIVLEFILTIKTQNTNEYLFHVGLLFIYLSYFFDRWLYAIFSSTTKTDFIALVLFSSTFGYLFNLLVHKGKETESSTKNSFSIFLVSIICISCFAISQINLSKEVINTYATRAENGVYYKNLGGYLSNDGVSLYAGVPGVSDEGFDTLIDKTKGKNFFSTYSSALEVINNKFSKSHEDYIIHALGPKAQKNYLKNFQKNNYNVFLTPSIKSSLGYYEWIINSNWYFFKYIFEHYHYVDTHSYADIWRKDNKNRIISSKYSILTQKIKVTVMEGVSDITGIEIKTSKKINGIASLKIKYKVVDQTFGTIHSNIGIISALPDEFAGKAGSSYFNLPIKGEYEIPVYLNNGKGVALLFPFPQNKSNLIIESTKISEIIKYDYKNISNQ</sequence>
<dbReference type="AlphaFoldDB" id="A0AAU9D1Y0"/>
<organism evidence="2 3">
    <name type="scientific">Xylocopilactobacillus apis</name>
    <dbReference type="NCBI Taxonomy" id="2932183"/>
    <lineage>
        <taxon>Bacteria</taxon>
        <taxon>Bacillati</taxon>
        <taxon>Bacillota</taxon>
        <taxon>Bacilli</taxon>
        <taxon>Lactobacillales</taxon>
        <taxon>Lactobacillaceae</taxon>
        <taxon>Xylocopilactobacillus</taxon>
    </lineage>
</organism>
<dbReference type="EMBL" id="AP026801">
    <property type="protein sequence ID" value="BDR56486.1"/>
    <property type="molecule type" value="Genomic_DNA"/>
</dbReference>
<keyword evidence="3" id="KW-1185">Reference proteome</keyword>
<dbReference type="Proteomes" id="UP001321804">
    <property type="component" value="Chromosome"/>
</dbReference>
<protein>
    <submittedName>
        <fullName evidence="2">Uncharacterized protein</fullName>
    </submittedName>
</protein>
<reference evidence="2 3" key="1">
    <citation type="journal article" date="2023" name="Microbiol. Spectr.">
        <title>Symbiosis of Carpenter Bees with Uncharacterized Lactic Acid Bacteria Showing NAD Auxotrophy.</title>
        <authorList>
            <person name="Kawasaki S."/>
            <person name="Ozawa K."/>
            <person name="Mori T."/>
            <person name="Yamamoto A."/>
            <person name="Ito M."/>
            <person name="Ohkuma M."/>
            <person name="Sakamoto M."/>
            <person name="Matsutani M."/>
        </authorList>
    </citation>
    <scope>NUCLEOTIDE SEQUENCE [LARGE SCALE GENOMIC DNA]</scope>
    <source>
        <strain evidence="2 3">KimC2</strain>
    </source>
</reference>
<keyword evidence="1" id="KW-1133">Transmembrane helix</keyword>
<feature type="transmembrane region" description="Helical" evidence="1">
    <location>
        <begin position="55"/>
        <end position="82"/>
    </location>
</feature>
<proteinExistence type="predicted"/>